<keyword evidence="6" id="KW-1185">Reference proteome</keyword>
<dbReference type="GO" id="GO:0000175">
    <property type="term" value="F:3'-5'-RNA exonuclease activity"/>
    <property type="evidence" value="ECO:0007669"/>
    <property type="project" value="InterPro"/>
</dbReference>
<dbReference type="SMART" id="SM00479">
    <property type="entry name" value="EXOIII"/>
    <property type="match status" value="1"/>
</dbReference>
<dbReference type="InterPro" id="IPR036397">
    <property type="entry name" value="RNaseH_sf"/>
</dbReference>
<dbReference type="Proteomes" id="UP000010473">
    <property type="component" value="Chromosome"/>
</dbReference>
<dbReference type="Pfam" id="PF00929">
    <property type="entry name" value="RNase_T"/>
    <property type="match status" value="1"/>
</dbReference>
<protein>
    <submittedName>
        <fullName evidence="5">Exonuclease RNase T and DNA polymerase III</fullName>
    </submittedName>
</protein>
<dbReference type="HOGENOM" id="CLU_037266_5_1_3"/>
<dbReference type="RefSeq" id="WP_015193455.1">
    <property type="nucleotide sequence ID" value="NC_019748.1"/>
</dbReference>
<evidence type="ECO:0000256" key="3">
    <source>
        <dbReference type="ARBA" id="ARBA00022839"/>
    </source>
</evidence>
<dbReference type="STRING" id="111780.Sta7437_2239"/>
<name>K9XVT7_STAC7</name>
<dbReference type="OrthoDB" id="159416at2"/>
<dbReference type="EMBL" id="CP003653">
    <property type="protein sequence ID" value="AFZ35787.1"/>
    <property type="molecule type" value="Genomic_DNA"/>
</dbReference>
<accession>K9XVT7</accession>
<organism evidence="5 6">
    <name type="scientific">Stanieria cyanosphaera (strain ATCC 29371 / PCC 7437)</name>
    <dbReference type="NCBI Taxonomy" id="111780"/>
    <lineage>
        <taxon>Bacteria</taxon>
        <taxon>Bacillati</taxon>
        <taxon>Cyanobacteriota</taxon>
        <taxon>Cyanophyceae</taxon>
        <taxon>Pleurocapsales</taxon>
        <taxon>Dermocarpellaceae</taxon>
        <taxon>Stanieria</taxon>
    </lineage>
</organism>
<dbReference type="SUPFAM" id="SSF53098">
    <property type="entry name" value="Ribonuclease H-like"/>
    <property type="match status" value="1"/>
</dbReference>
<evidence type="ECO:0000313" key="6">
    <source>
        <dbReference type="Proteomes" id="UP000010473"/>
    </source>
</evidence>
<proteinExistence type="predicted"/>
<dbReference type="eggNOG" id="COG5018">
    <property type="taxonomic scope" value="Bacteria"/>
</dbReference>
<evidence type="ECO:0000313" key="5">
    <source>
        <dbReference type="EMBL" id="AFZ35787.1"/>
    </source>
</evidence>
<dbReference type="InterPro" id="IPR012337">
    <property type="entry name" value="RNaseH-like_sf"/>
</dbReference>
<dbReference type="InterPro" id="IPR051274">
    <property type="entry name" value="3-5_Exoribonuclease"/>
</dbReference>
<dbReference type="Gene3D" id="3.30.420.10">
    <property type="entry name" value="Ribonuclease H-like superfamily/Ribonuclease H"/>
    <property type="match status" value="1"/>
</dbReference>
<dbReference type="GO" id="GO:0003676">
    <property type="term" value="F:nucleic acid binding"/>
    <property type="evidence" value="ECO:0007669"/>
    <property type="project" value="InterPro"/>
</dbReference>
<dbReference type="InterPro" id="IPR013520">
    <property type="entry name" value="Ribonucl_H"/>
</dbReference>
<dbReference type="PANTHER" id="PTHR23044">
    <property type="entry name" value="3'-5' EXONUCLEASE ERI1-RELATED"/>
    <property type="match status" value="1"/>
</dbReference>
<feature type="domain" description="Exonuclease" evidence="4">
    <location>
        <begin position="9"/>
        <end position="188"/>
    </location>
</feature>
<evidence type="ECO:0000256" key="1">
    <source>
        <dbReference type="ARBA" id="ARBA00022722"/>
    </source>
</evidence>
<dbReference type="KEGG" id="scs:Sta7437_2239"/>
<keyword evidence="3 5" id="KW-0269">Exonuclease</keyword>
<dbReference type="CDD" id="cd06133">
    <property type="entry name" value="ERI-1_3'hExo_like"/>
    <property type="match status" value="1"/>
</dbReference>
<keyword evidence="1" id="KW-0540">Nuclease</keyword>
<keyword evidence="2" id="KW-0378">Hydrolase</keyword>
<evidence type="ECO:0000256" key="2">
    <source>
        <dbReference type="ARBA" id="ARBA00022801"/>
    </source>
</evidence>
<dbReference type="PANTHER" id="PTHR23044:SF61">
    <property type="entry name" value="3'-5' EXORIBONUCLEASE 1-RELATED"/>
    <property type="match status" value="1"/>
</dbReference>
<sequence>MVNLENYQYFLIVDLEATCCDRKTIPRHQMEIIEIGAVIIEAKELNIISEFQTFIKPIRHPILTNFCQQLTSITQKQIDSALNYSQAIAVFKEWLYAYSNFIFGSWGDYDRKQFEQDCQFHQVAYPIASKHINLKKLFSTNQELKSTYGMKQALQLAKIELEGTHHRGIDDARNIAKLMPYILARKKIE</sequence>
<gene>
    <name evidence="5" type="ordered locus">Sta7437_2239</name>
</gene>
<dbReference type="InterPro" id="IPR047201">
    <property type="entry name" value="ERI-1_3'hExo-like"/>
</dbReference>
<dbReference type="PATRIC" id="fig|111780.3.peg.2332"/>
<reference evidence="6" key="1">
    <citation type="journal article" date="2013" name="Proc. Natl. Acad. Sci. U.S.A.">
        <title>Improving the coverage of the cyanobacterial phylum using diversity-driven genome sequencing.</title>
        <authorList>
            <person name="Shih P.M."/>
            <person name="Wu D."/>
            <person name="Latifi A."/>
            <person name="Axen S.D."/>
            <person name="Fewer D.P."/>
            <person name="Talla E."/>
            <person name="Calteau A."/>
            <person name="Cai F."/>
            <person name="Tandeau de Marsac N."/>
            <person name="Rippka R."/>
            <person name="Herdman M."/>
            <person name="Sivonen K."/>
            <person name="Coursin T."/>
            <person name="Laurent T."/>
            <person name="Goodwin L."/>
            <person name="Nolan M."/>
            <person name="Davenport K.W."/>
            <person name="Han C.S."/>
            <person name="Rubin E.M."/>
            <person name="Eisen J.A."/>
            <person name="Woyke T."/>
            <person name="Gugger M."/>
            <person name="Kerfeld C.A."/>
        </authorList>
    </citation>
    <scope>NUCLEOTIDE SEQUENCE [LARGE SCALE GENOMIC DNA]</scope>
    <source>
        <strain evidence="6">ATCC 29371 / PCC 7437</strain>
    </source>
</reference>
<dbReference type="AlphaFoldDB" id="K9XVT7"/>
<evidence type="ECO:0000259" key="4">
    <source>
        <dbReference type="SMART" id="SM00479"/>
    </source>
</evidence>